<evidence type="ECO:0000313" key="1">
    <source>
        <dbReference type="EMBL" id="KAH1122017.1"/>
    </source>
</evidence>
<proteinExistence type="predicted"/>
<dbReference type="Proteomes" id="UP000828251">
    <property type="component" value="Unassembled WGS sequence"/>
</dbReference>
<reference evidence="1 2" key="1">
    <citation type="journal article" date="2021" name="Plant Biotechnol. J.">
        <title>Multi-omics assisted identification of the key and species-specific regulatory components of drought-tolerant mechanisms in Gossypium stocksii.</title>
        <authorList>
            <person name="Yu D."/>
            <person name="Ke L."/>
            <person name="Zhang D."/>
            <person name="Wu Y."/>
            <person name="Sun Y."/>
            <person name="Mei J."/>
            <person name="Sun J."/>
            <person name="Sun Y."/>
        </authorList>
    </citation>
    <scope>NUCLEOTIDE SEQUENCE [LARGE SCALE GENOMIC DNA]</scope>
    <source>
        <strain evidence="2">cv. E1</strain>
        <tissue evidence="1">Leaf</tissue>
    </source>
</reference>
<dbReference type="AlphaFoldDB" id="A0A9D3WE34"/>
<dbReference type="EMBL" id="JAIQCV010000002">
    <property type="protein sequence ID" value="KAH1122017.1"/>
    <property type="molecule type" value="Genomic_DNA"/>
</dbReference>
<name>A0A9D3WE34_9ROSI</name>
<accession>A0A9D3WE34</accession>
<dbReference type="OrthoDB" id="1937476at2759"/>
<gene>
    <name evidence="1" type="ORF">J1N35_005177</name>
</gene>
<dbReference type="PANTHER" id="PTHR33240">
    <property type="entry name" value="OS08G0508500 PROTEIN"/>
    <property type="match status" value="1"/>
</dbReference>
<dbReference type="PANTHER" id="PTHR33240:SF15">
    <property type="entry name" value="GAG-PRO-LIKE PROTEIN"/>
    <property type="match status" value="1"/>
</dbReference>
<keyword evidence="2" id="KW-1185">Reference proteome</keyword>
<dbReference type="CDD" id="cd00303">
    <property type="entry name" value="retropepsin_like"/>
    <property type="match status" value="1"/>
</dbReference>
<evidence type="ECO:0000313" key="2">
    <source>
        <dbReference type="Proteomes" id="UP000828251"/>
    </source>
</evidence>
<organism evidence="1 2">
    <name type="scientific">Gossypium stocksii</name>
    <dbReference type="NCBI Taxonomy" id="47602"/>
    <lineage>
        <taxon>Eukaryota</taxon>
        <taxon>Viridiplantae</taxon>
        <taxon>Streptophyta</taxon>
        <taxon>Embryophyta</taxon>
        <taxon>Tracheophyta</taxon>
        <taxon>Spermatophyta</taxon>
        <taxon>Magnoliopsida</taxon>
        <taxon>eudicotyledons</taxon>
        <taxon>Gunneridae</taxon>
        <taxon>Pentapetalae</taxon>
        <taxon>rosids</taxon>
        <taxon>malvids</taxon>
        <taxon>Malvales</taxon>
        <taxon>Malvaceae</taxon>
        <taxon>Malvoideae</taxon>
        <taxon>Gossypium</taxon>
    </lineage>
</organism>
<sequence length="175" mass="19895">MNVLGASNAVKCKAFSMKLNGSAKDCFEVKRILADSGSAVEVLSWDAYQKMGLKEQMLSKASLLYGFMNYPVEVKGSITLSIILRDDKHTTMEYVQLYVVDHPMAYNAIFRRPIMRMKKDSSRNVLHEDQVFDENEGQILMLRSMNCEAMPYVVRQLSKRACHQRTELTGNSLAN</sequence>
<comment type="caution">
    <text evidence="1">The sequence shown here is derived from an EMBL/GenBank/DDBJ whole genome shotgun (WGS) entry which is preliminary data.</text>
</comment>
<protein>
    <submittedName>
        <fullName evidence="1">Uncharacterized protein</fullName>
    </submittedName>
</protein>